<evidence type="ECO:0000256" key="4">
    <source>
        <dbReference type="ARBA" id="ARBA00022553"/>
    </source>
</evidence>
<dbReference type="Proteomes" id="UP000238605">
    <property type="component" value="Unassembled WGS sequence"/>
</dbReference>
<comment type="similarity">
    <text evidence="2">Belongs to the ATP-dependent AMP-binding enzyme family.</text>
</comment>
<evidence type="ECO:0000256" key="2">
    <source>
        <dbReference type="ARBA" id="ARBA00006432"/>
    </source>
</evidence>
<dbReference type="PROSITE" id="PS00012">
    <property type="entry name" value="PHOSPHOPANTETHEINE"/>
    <property type="match status" value="2"/>
</dbReference>
<proteinExistence type="inferred from homology"/>
<dbReference type="InterPro" id="IPR020845">
    <property type="entry name" value="AMP-binding_CS"/>
</dbReference>
<name>A0A2S5SYN4_9BURK</name>
<dbReference type="SUPFAM" id="SSF56801">
    <property type="entry name" value="Acetyl-CoA synthetase-like"/>
    <property type="match status" value="2"/>
</dbReference>
<dbReference type="GO" id="GO:0071766">
    <property type="term" value="P:Actinobacterium-type cell wall biogenesis"/>
    <property type="evidence" value="ECO:0007669"/>
    <property type="project" value="UniProtKB-ARBA"/>
</dbReference>
<dbReference type="InterPro" id="IPR036736">
    <property type="entry name" value="ACP-like_sf"/>
</dbReference>
<dbReference type="Pfam" id="PF00501">
    <property type="entry name" value="AMP-binding"/>
    <property type="match status" value="2"/>
</dbReference>
<keyword evidence="5" id="KW-0276">Fatty acid metabolism</keyword>
<keyword evidence="4" id="KW-0597">Phosphoprotein</keyword>
<dbReference type="SUPFAM" id="SSF53474">
    <property type="entry name" value="alpha/beta-Hydrolases"/>
    <property type="match status" value="1"/>
</dbReference>
<dbReference type="InterPro" id="IPR042099">
    <property type="entry name" value="ANL_N_sf"/>
</dbReference>
<dbReference type="InterPro" id="IPR023213">
    <property type="entry name" value="CAT-like_dom_sf"/>
</dbReference>
<dbReference type="GO" id="GO:0005737">
    <property type="term" value="C:cytoplasm"/>
    <property type="evidence" value="ECO:0007669"/>
    <property type="project" value="TreeGrafter"/>
</dbReference>
<dbReference type="RefSeq" id="WP_104300859.1">
    <property type="nucleotide sequence ID" value="NZ_PSNX01000002.1"/>
</dbReference>
<dbReference type="Gene3D" id="3.30.559.30">
    <property type="entry name" value="Nonribosomal peptide synthetase, condensation domain"/>
    <property type="match status" value="1"/>
</dbReference>
<feature type="domain" description="Carrier" evidence="8">
    <location>
        <begin position="1653"/>
        <end position="1728"/>
    </location>
</feature>
<gene>
    <name evidence="9" type="ORF">C1704_03020</name>
</gene>
<comment type="caution">
    <text evidence="9">The sequence shown here is derived from an EMBL/GenBank/DDBJ whole genome shotgun (WGS) entry which is preliminary data.</text>
</comment>
<dbReference type="Gene3D" id="3.40.50.1820">
    <property type="entry name" value="alpha/beta hydrolase"/>
    <property type="match status" value="1"/>
</dbReference>
<dbReference type="FunFam" id="1.10.1200.10:FF:000016">
    <property type="entry name" value="Non-ribosomal peptide synthase"/>
    <property type="match status" value="1"/>
</dbReference>
<dbReference type="SUPFAM" id="SSF52777">
    <property type="entry name" value="CoA-dependent acyltransferases"/>
    <property type="match status" value="2"/>
</dbReference>
<dbReference type="InterPro" id="IPR010071">
    <property type="entry name" value="AA_adenyl_dom"/>
</dbReference>
<sequence>MPAAPIDTFAPLRLTPSPAPDGISRLGDLVWRRALDQPDALAYAWLDDDGGVAQTWTFAGLQASVTPLAQALQAYALPGERVVLAFEGGPDTIELFWACLVAGIVPVPAPAPDRRLGERGWERLQGIARDAQAVLGVCADGGDEVGASGTGTRWITAAALRRSAGTPAEARDFQSQPATHAPAYLQYTSGSTQTPRGVVLTHAQVLAHSQALAQRLRERVAGVRILSWLPWFHDYGLVQGLIQPLYMGVPCFLMSRAAFMRRPLRWLEAVARHRITVTGAPDFAYAACAAERRRRPQWTADLSSWQLAVCGAEPVRSRTLSDFNTAFEANGFRPQAWAPAYGLAEAVLTVSLPPWCEAPVLKTVSRSALEQGRVSLREPGEPDTQILVSCGTPIDALEVRVVDPQHGMPVGEGRVGELWVRGPSVSQAYWGQPQASAQTFAARLAGSEDSQGWLRTGDLGTLIDGEVFVTGRLKDLIIVAGRNLHPSDLEARAAIAHAAVRPDGVMAFGADDGHGREAVVLLAECRGQPSPSRTREVREALRGAVSSEFEVDVADVVLLRSGSLPRTSSGKPQRSAARQRYLRDRWAGVAWASGAPESELDGAASIPQALREAWEAVLGPGSAEDPQASFFALGGDSLSATQLVSRLRGPAGADLPLRAIFETPTLAGLARQWTVAGQAGPSPMQAWGHRAVQPVLSYAQERMWFMQQLAPQSTAYHMPLAIRLTGRLDRPALEAAFAEIVARHDILRTVFIQDEQAVRPRVQPQLSMPVQVVPLSEGITSVHDAALQAELARLAAEPFDLSHGPLMRVHLLPLGHEEAVLLIVQHHLIGDQWSFAVLARELSAAYGRHLHGRPSPVAPASWQYADFAAWHRQWYAGERHDEELAYWREQLAGLELAELPTDHPRPARQGYRGARVRAPLEPSLIRALTELGARQRASLSMVMMAVFKLLLHRHTGHRDLALGVPIANRHHLATEDLLGTFVNTLVLRSVLDPRLPFSEWLTQVRQTALDAYAHQDMPFELLVRELGLPRDSSRSPLFQVLFNVVNAPLGTLEFDALQWERVDFDRQATQFDLTVTVDAELDRSIVFEFATDLFDASRVERLLDHYLRLLAAVASSLDTPVCELPMMSPAEQHQLNALAMGPSRPLPAPDVWSLLAPSFVAHADATAVVCGGQTLSYRALAQRSAAIAQTLHQRGIGLGHRVGLCFDRGLDLVAAVLGVLRSGAAYVPLDPTYPSQRLADMAEDAALSLLLVDATRPQWAADLPVVALRSLTPGDGRSWTPPDPGSFDAAYVIYTSGSTGRPKGVVVAHHGVVNFLASMRDTPGIEATDRWLAVTTLSFDIAVLELLLPLTVGACVILASQEEAASGAELRRLIDVHRITALQATPSRWQMLIDAGWSGTAGLKALVGGEPLPHELAAQLITRAAEVWNMYGPTETTVWSTCARIRSARREEIHIGRPIHNTEVWVLDDQRHPCPLGVAGELYIAGQGVARGYWQRPDLTAERFVQWCPGFDPSARRLYRTGDRVRWRADGHLEHLGRLDDQIKLRGHRIEPFEIEDVLASHDRVSRAVVMRREDRPGDVRLVAYILSDEPAAERDDLRDALRARLRERLPDYMQPQHLVFVDHLPVLPNGKLDRKSLPPPADDVSGGESSVLPRNGAEQALWTLWTEVLGHRQFGVHEDFFDLGGHSLLAARLVHRIEAELGLPCSLAQLFAHPTVALLSQALDTQRRVEAASIVCLQPRGTEPPLYCVCGVHIYQPLAERLAPHTPVFGLFVPAELGFLDARSDPLRAAVTVEQIAADYVRVLREHQPDGPYRLAGLSFGGLLAYEMAQQLRQQGDEVQCVMLFDTSCPQGRWALAGRWLRWQYQRLSSQGWAGLWRAGARRLGQLRTLLAPRLGPMHRLDADAREDLAQAHARDRIYQRARRLYRPRELTVPVLLVRASDSPSPDPDLGWHHCVRRLDLCVVPGDHLSILQPPGVDRLASHLRHTLQHLGSGTP</sequence>
<evidence type="ECO:0000256" key="5">
    <source>
        <dbReference type="ARBA" id="ARBA00022832"/>
    </source>
</evidence>
<dbReference type="Gene3D" id="3.30.300.30">
    <property type="match status" value="2"/>
</dbReference>
<dbReference type="InterPro" id="IPR025110">
    <property type="entry name" value="AMP-bd_C"/>
</dbReference>
<dbReference type="InterPro" id="IPR009081">
    <property type="entry name" value="PP-bd_ACP"/>
</dbReference>
<dbReference type="SUPFAM" id="SSF47336">
    <property type="entry name" value="ACP-like"/>
    <property type="match status" value="2"/>
</dbReference>
<dbReference type="InterPro" id="IPR029058">
    <property type="entry name" value="AB_hydrolase_fold"/>
</dbReference>
<keyword evidence="3" id="KW-0596">Phosphopantetheine</keyword>
<comment type="cofactor">
    <cofactor evidence="1">
        <name>pantetheine 4'-phosphate</name>
        <dbReference type="ChEBI" id="CHEBI:47942"/>
    </cofactor>
</comment>
<dbReference type="InterPro" id="IPR020806">
    <property type="entry name" value="PKS_PP-bd"/>
</dbReference>
<evidence type="ECO:0000313" key="10">
    <source>
        <dbReference type="Proteomes" id="UP000238605"/>
    </source>
</evidence>
<dbReference type="GO" id="GO:0044550">
    <property type="term" value="P:secondary metabolite biosynthetic process"/>
    <property type="evidence" value="ECO:0007669"/>
    <property type="project" value="TreeGrafter"/>
</dbReference>
<evidence type="ECO:0000259" key="8">
    <source>
        <dbReference type="PROSITE" id="PS50075"/>
    </source>
</evidence>
<dbReference type="Gene3D" id="3.30.559.10">
    <property type="entry name" value="Chloramphenicol acetyltransferase-like domain"/>
    <property type="match status" value="1"/>
</dbReference>
<reference evidence="9 10" key="1">
    <citation type="submission" date="2018-02" db="EMBL/GenBank/DDBJ databases">
        <title>Reclassifiation of [Polyangium] brachysporum DSM 7029 as Guopingzhaonella breviflexa gen. nov., sp. nov., a member of the family Comamonadaceae.</title>
        <authorList>
            <person name="Tang B."/>
        </authorList>
    </citation>
    <scope>NUCLEOTIDE SEQUENCE [LARGE SCALE GENOMIC DNA]</scope>
    <source>
        <strain evidence="9 10">BCRC 80649</strain>
    </source>
</reference>
<dbReference type="FunFam" id="3.40.50.12780:FF:000012">
    <property type="entry name" value="Non-ribosomal peptide synthetase"/>
    <property type="match status" value="1"/>
</dbReference>
<protein>
    <recommendedName>
        <fullName evidence="8">Carrier domain-containing protein</fullName>
    </recommendedName>
</protein>
<dbReference type="InterPro" id="IPR045851">
    <property type="entry name" value="AMP-bd_C_sf"/>
</dbReference>
<keyword evidence="10" id="KW-1185">Reference proteome</keyword>
<dbReference type="InterPro" id="IPR006162">
    <property type="entry name" value="Ppantetheine_attach_site"/>
</dbReference>
<keyword evidence="6" id="KW-0443">Lipid metabolism</keyword>
<feature type="region of interest" description="Disordered" evidence="7">
    <location>
        <begin position="1632"/>
        <end position="1652"/>
    </location>
</feature>
<dbReference type="GO" id="GO:0008610">
    <property type="term" value="P:lipid biosynthetic process"/>
    <property type="evidence" value="ECO:0007669"/>
    <property type="project" value="InterPro"/>
</dbReference>
<dbReference type="Pfam" id="PF00975">
    <property type="entry name" value="Thioesterase"/>
    <property type="match status" value="1"/>
</dbReference>
<dbReference type="InterPro" id="IPR040097">
    <property type="entry name" value="FAAL/FAAC"/>
</dbReference>
<dbReference type="OrthoDB" id="6297021at2"/>
<organism evidence="9 10">
    <name type="scientific">Caldimonas caldifontis</name>
    <dbReference type="NCBI Taxonomy" id="1452508"/>
    <lineage>
        <taxon>Bacteria</taxon>
        <taxon>Pseudomonadati</taxon>
        <taxon>Pseudomonadota</taxon>
        <taxon>Betaproteobacteria</taxon>
        <taxon>Burkholderiales</taxon>
        <taxon>Sphaerotilaceae</taxon>
        <taxon>Caldimonas</taxon>
    </lineage>
</organism>
<dbReference type="GO" id="GO:0043041">
    <property type="term" value="P:amino acid activation for nonribosomal peptide biosynthetic process"/>
    <property type="evidence" value="ECO:0007669"/>
    <property type="project" value="TreeGrafter"/>
</dbReference>
<evidence type="ECO:0000256" key="6">
    <source>
        <dbReference type="ARBA" id="ARBA00023098"/>
    </source>
</evidence>
<dbReference type="GO" id="GO:0006631">
    <property type="term" value="P:fatty acid metabolic process"/>
    <property type="evidence" value="ECO:0007669"/>
    <property type="project" value="UniProtKB-KW"/>
</dbReference>
<dbReference type="Gene3D" id="3.40.50.12780">
    <property type="entry name" value="N-terminal domain of ligase-like"/>
    <property type="match status" value="1"/>
</dbReference>
<dbReference type="InterPro" id="IPR020802">
    <property type="entry name" value="TesA-like"/>
</dbReference>
<dbReference type="Gene3D" id="3.40.50.980">
    <property type="match status" value="2"/>
</dbReference>
<dbReference type="PROSITE" id="PS00455">
    <property type="entry name" value="AMP_BINDING"/>
    <property type="match status" value="1"/>
</dbReference>
<dbReference type="EMBL" id="PSNX01000002">
    <property type="protein sequence ID" value="PPE67846.1"/>
    <property type="molecule type" value="Genomic_DNA"/>
</dbReference>
<dbReference type="CDD" id="cd19531">
    <property type="entry name" value="LCL_NRPS-like"/>
    <property type="match status" value="1"/>
</dbReference>
<dbReference type="SMART" id="SM00823">
    <property type="entry name" value="PKS_PP"/>
    <property type="match status" value="2"/>
</dbReference>
<dbReference type="Pfam" id="PF00668">
    <property type="entry name" value="Condensation"/>
    <property type="match status" value="1"/>
</dbReference>
<evidence type="ECO:0000256" key="3">
    <source>
        <dbReference type="ARBA" id="ARBA00022450"/>
    </source>
</evidence>
<evidence type="ECO:0000313" key="9">
    <source>
        <dbReference type="EMBL" id="PPE67846.1"/>
    </source>
</evidence>
<dbReference type="SMART" id="SM00824">
    <property type="entry name" value="PKS_TE"/>
    <property type="match status" value="1"/>
</dbReference>
<dbReference type="CDD" id="cd05931">
    <property type="entry name" value="FAAL"/>
    <property type="match status" value="1"/>
</dbReference>
<dbReference type="Gene3D" id="1.10.1200.10">
    <property type="entry name" value="ACP-like"/>
    <property type="match status" value="2"/>
</dbReference>
<feature type="domain" description="Carrier" evidence="8">
    <location>
        <begin position="601"/>
        <end position="677"/>
    </location>
</feature>
<dbReference type="PROSITE" id="PS50075">
    <property type="entry name" value="CARRIER"/>
    <property type="match status" value="2"/>
</dbReference>
<evidence type="ECO:0000256" key="1">
    <source>
        <dbReference type="ARBA" id="ARBA00001957"/>
    </source>
</evidence>
<dbReference type="InterPro" id="IPR001031">
    <property type="entry name" value="Thioesterase"/>
</dbReference>
<accession>A0A2S5SYN4</accession>
<dbReference type="GO" id="GO:0003824">
    <property type="term" value="F:catalytic activity"/>
    <property type="evidence" value="ECO:0007669"/>
    <property type="project" value="InterPro"/>
</dbReference>
<dbReference type="Gene3D" id="2.30.38.10">
    <property type="entry name" value="Luciferase, Domain 3"/>
    <property type="match status" value="1"/>
</dbReference>
<dbReference type="PANTHER" id="PTHR45527:SF1">
    <property type="entry name" value="FATTY ACID SYNTHASE"/>
    <property type="match status" value="1"/>
</dbReference>
<dbReference type="Pfam" id="PF13193">
    <property type="entry name" value="AMP-binding_C"/>
    <property type="match status" value="1"/>
</dbReference>
<dbReference type="GO" id="GO:0072330">
    <property type="term" value="P:monocarboxylic acid biosynthetic process"/>
    <property type="evidence" value="ECO:0007669"/>
    <property type="project" value="UniProtKB-ARBA"/>
</dbReference>
<dbReference type="FunFam" id="3.40.50.12780:FF:000013">
    <property type="entry name" value="Long-chain-fatty-acid--AMP ligase FadD32"/>
    <property type="match status" value="1"/>
</dbReference>
<dbReference type="PANTHER" id="PTHR45527">
    <property type="entry name" value="NONRIBOSOMAL PEPTIDE SYNTHETASE"/>
    <property type="match status" value="1"/>
</dbReference>
<dbReference type="NCBIfam" id="TIGR01733">
    <property type="entry name" value="AA-adenyl-dom"/>
    <property type="match status" value="1"/>
</dbReference>
<dbReference type="InterPro" id="IPR000873">
    <property type="entry name" value="AMP-dep_synth/lig_dom"/>
</dbReference>
<dbReference type="Pfam" id="PF00550">
    <property type="entry name" value="PP-binding"/>
    <property type="match status" value="2"/>
</dbReference>
<evidence type="ECO:0000256" key="7">
    <source>
        <dbReference type="SAM" id="MobiDB-lite"/>
    </source>
</evidence>
<dbReference type="GO" id="GO:0031177">
    <property type="term" value="F:phosphopantetheine binding"/>
    <property type="evidence" value="ECO:0007669"/>
    <property type="project" value="InterPro"/>
</dbReference>
<dbReference type="InterPro" id="IPR001242">
    <property type="entry name" value="Condensation_dom"/>
</dbReference>